<dbReference type="EMBL" id="RJUF01000001">
    <property type="protein sequence ID" value="MCP9761533.1"/>
    <property type="molecule type" value="Genomic_DNA"/>
</dbReference>
<proteinExistence type="predicted"/>
<name>A0AAE3GYF2_9BACT</name>
<protein>
    <recommendedName>
        <fullName evidence="3">Periplasmic heavy metal sensor</fullName>
    </recommendedName>
</protein>
<sequence>MKNIFLYISLIISTISFGQRPGGNPPGGERIRAMKVGMITNELKLTESQAEKFWPIYNNYSEEKNEIHQEIRRLSKRPGEDLSNNELMKRQDKILELQQDELNITKKYRDNFLRVISAQQYSSLMAAERKFNQMLLDKLKERRGIE</sequence>
<dbReference type="GO" id="GO:0042597">
    <property type="term" value="C:periplasmic space"/>
    <property type="evidence" value="ECO:0007669"/>
    <property type="project" value="InterPro"/>
</dbReference>
<accession>A0AAE3GYF2</accession>
<organism evidence="1 2">
    <name type="scientific">Lacihabitans soyangensis</name>
    <dbReference type="NCBI Taxonomy" id="869394"/>
    <lineage>
        <taxon>Bacteria</taxon>
        <taxon>Pseudomonadati</taxon>
        <taxon>Bacteroidota</taxon>
        <taxon>Cytophagia</taxon>
        <taxon>Cytophagales</taxon>
        <taxon>Leadbetterellaceae</taxon>
        <taxon>Lacihabitans</taxon>
    </lineage>
</organism>
<comment type="caution">
    <text evidence="1">The sequence shown here is derived from an EMBL/GenBank/DDBJ whole genome shotgun (WGS) entry which is preliminary data.</text>
</comment>
<dbReference type="AlphaFoldDB" id="A0AAE3GYF2"/>
<dbReference type="Proteomes" id="UP001204144">
    <property type="component" value="Unassembled WGS sequence"/>
</dbReference>
<reference evidence="1 2" key="1">
    <citation type="submission" date="2018-11" db="EMBL/GenBank/DDBJ databases">
        <title>Novel bacteria species description.</title>
        <authorList>
            <person name="Han J.-H."/>
        </authorList>
    </citation>
    <scope>NUCLEOTIDE SEQUENCE [LARGE SCALE GENOMIC DNA]</scope>
    <source>
        <strain evidence="1 2">KCTC23259</strain>
    </source>
</reference>
<evidence type="ECO:0000313" key="2">
    <source>
        <dbReference type="Proteomes" id="UP001204144"/>
    </source>
</evidence>
<dbReference type="RefSeq" id="WP_255035269.1">
    <property type="nucleotide sequence ID" value="NZ_RJUF01000001.1"/>
</dbReference>
<keyword evidence="2" id="KW-1185">Reference proteome</keyword>
<evidence type="ECO:0008006" key="3">
    <source>
        <dbReference type="Google" id="ProtNLM"/>
    </source>
</evidence>
<gene>
    <name evidence="1" type="ORF">EGI31_01110</name>
</gene>
<evidence type="ECO:0000313" key="1">
    <source>
        <dbReference type="EMBL" id="MCP9761533.1"/>
    </source>
</evidence>